<dbReference type="Proteomes" id="UP000006135">
    <property type="component" value="Chromosome"/>
</dbReference>
<dbReference type="InterPro" id="IPR029052">
    <property type="entry name" value="Metallo-depent_PP-like"/>
</dbReference>
<dbReference type="KEGG" id="acu:Atc_1157"/>
<gene>
    <name evidence="2" type="ordered locus">Atc_1157</name>
</gene>
<dbReference type="Gene3D" id="3.60.21.10">
    <property type="match status" value="1"/>
</dbReference>
<dbReference type="Pfam" id="PF00149">
    <property type="entry name" value="Metallophos"/>
    <property type="match status" value="1"/>
</dbReference>
<accession>F9ZLD7</accession>
<feature type="domain" description="Calcineurin-like phosphoesterase" evidence="1">
    <location>
        <begin position="11"/>
        <end position="235"/>
    </location>
</feature>
<keyword evidence="3" id="KW-1185">Reference proteome</keyword>
<protein>
    <submittedName>
        <fullName evidence="2">Metallophosphoesterase</fullName>
    </submittedName>
</protein>
<sequence>MRLMSHPYLRVLSDLHLDINPPHLVRLAPLPTDGESILVLAGDYGSPKKLAEWLKMTCGAFLHTVVILGNHDYWGMSVERAPEKWRESLASHLPESIFCRLTLLERKTVDVAGIRFIGTTLWSDFDEGDPWALRAAQEMMRDHQRIRARGGTKRFLPQDALLWHRDSLRWLEGALAEPWDGPKVVLTHHAPLWESVHPHFRSDDLAGAYASRLDETVRFAAQRGARLWVHGHTHHAVDYVRDDLRILSNPFGYPSEGTGVKLDSTIAI</sequence>
<dbReference type="STRING" id="990288.Atc_1157"/>
<proteinExistence type="predicted"/>
<dbReference type="InterPro" id="IPR004843">
    <property type="entry name" value="Calcineurin-like_PHP"/>
</dbReference>
<evidence type="ECO:0000313" key="2">
    <source>
        <dbReference type="EMBL" id="AEK57806.1"/>
    </source>
</evidence>
<dbReference type="EMBL" id="CP002573">
    <property type="protein sequence ID" value="AEK57806.1"/>
    <property type="molecule type" value="Genomic_DNA"/>
</dbReference>
<dbReference type="AlphaFoldDB" id="F9ZLD7"/>
<evidence type="ECO:0000259" key="1">
    <source>
        <dbReference type="Pfam" id="PF00149"/>
    </source>
</evidence>
<dbReference type="GO" id="GO:0016787">
    <property type="term" value="F:hydrolase activity"/>
    <property type="evidence" value="ECO:0007669"/>
    <property type="project" value="InterPro"/>
</dbReference>
<dbReference type="SUPFAM" id="SSF56300">
    <property type="entry name" value="Metallo-dependent phosphatases"/>
    <property type="match status" value="1"/>
</dbReference>
<organism evidence="2 3">
    <name type="scientific">Acidithiobacillus caldus (strain SM-1)</name>
    <dbReference type="NCBI Taxonomy" id="990288"/>
    <lineage>
        <taxon>Bacteria</taxon>
        <taxon>Pseudomonadati</taxon>
        <taxon>Pseudomonadota</taxon>
        <taxon>Acidithiobacillia</taxon>
        <taxon>Acidithiobacillales</taxon>
        <taxon>Acidithiobacillaceae</taxon>
        <taxon>Acidithiobacillus</taxon>
    </lineage>
</organism>
<name>F9ZLD7_ACICS</name>
<dbReference type="PANTHER" id="PTHR37844">
    <property type="entry name" value="SER/THR PROTEIN PHOSPHATASE SUPERFAMILY (AFU_ORTHOLOGUE AFUA_1G14840)"/>
    <property type="match status" value="1"/>
</dbReference>
<evidence type="ECO:0000313" key="3">
    <source>
        <dbReference type="Proteomes" id="UP000006135"/>
    </source>
</evidence>
<dbReference type="PANTHER" id="PTHR37844:SF2">
    <property type="entry name" value="SER_THR PROTEIN PHOSPHATASE SUPERFAMILY (AFU_ORTHOLOGUE AFUA_1G14840)"/>
    <property type="match status" value="1"/>
</dbReference>
<reference evidence="2 3" key="1">
    <citation type="journal article" date="2011" name="J. Genet. Genomics">
        <title>Unraveling the Acidithiobacillus caldus complete genome and its central metabolisms for carbon assimilation.</title>
        <authorList>
            <person name="You X.Y."/>
            <person name="Guo X."/>
            <person name="Zheng H.J."/>
            <person name="Zhang M.J."/>
            <person name="Liu L.J."/>
            <person name="Zhu Y.Q."/>
            <person name="Zhu B."/>
            <person name="Wang S.Y."/>
            <person name="Zhao G.P."/>
            <person name="Poetsch A."/>
            <person name="Jiang C.Y."/>
            <person name="Liu S.J."/>
        </authorList>
    </citation>
    <scope>NUCLEOTIDE SEQUENCE [LARGE SCALE GENOMIC DNA]</scope>
    <source>
        <strain evidence="2 3">SM-1</strain>
    </source>
</reference>
<dbReference type="HOGENOM" id="CLU_060372_3_0_6"/>